<dbReference type="PANTHER" id="PTHR10855">
    <property type="entry name" value="26S PROTEASOME NON-ATPASE REGULATORY SUBUNIT 12/COP9 SIGNALOSOME COMPLEX SUBUNIT 4"/>
    <property type="match status" value="1"/>
</dbReference>
<dbReference type="EMBL" id="KQ241847">
    <property type="protein sequence ID" value="KNC83285.1"/>
    <property type="molecule type" value="Genomic_DNA"/>
</dbReference>
<gene>
    <name evidence="2" type="ORF">SARC_04464</name>
</gene>
<dbReference type="STRING" id="667725.A0A0L0G2I6"/>
<dbReference type="InterPro" id="IPR040134">
    <property type="entry name" value="PSMD12/CSN4"/>
</dbReference>
<evidence type="ECO:0000313" key="2">
    <source>
        <dbReference type="EMBL" id="KNC83285.1"/>
    </source>
</evidence>
<evidence type="ECO:0000313" key="3">
    <source>
        <dbReference type="Proteomes" id="UP000054560"/>
    </source>
</evidence>
<dbReference type="Pfam" id="PF22241">
    <property type="entry name" value="PSMD12-CSN4_N"/>
    <property type="match status" value="1"/>
</dbReference>
<dbReference type="RefSeq" id="XP_014157187.1">
    <property type="nucleotide sequence ID" value="XM_014301712.1"/>
</dbReference>
<feature type="domain" description="PSMD12/CSN4-like N-terminal" evidence="1">
    <location>
        <begin position="1"/>
        <end position="210"/>
    </location>
</feature>
<reference evidence="2 3" key="1">
    <citation type="submission" date="2011-02" db="EMBL/GenBank/DDBJ databases">
        <title>The Genome Sequence of Sphaeroforma arctica JP610.</title>
        <authorList>
            <consortium name="The Broad Institute Genome Sequencing Platform"/>
            <person name="Russ C."/>
            <person name="Cuomo C."/>
            <person name="Young S.K."/>
            <person name="Zeng Q."/>
            <person name="Gargeya S."/>
            <person name="Alvarado L."/>
            <person name="Berlin A."/>
            <person name="Chapman S.B."/>
            <person name="Chen Z."/>
            <person name="Freedman E."/>
            <person name="Gellesch M."/>
            <person name="Goldberg J."/>
            <person name="Griggs A."/>
            <person name="Gujja S."/>
            <person name="Heilman E."/>
            <person name="Heiman D."/>
            <person name="Howarth C."/>
            <person name="Mehta T."/>
            <person name="Neiman D."/>
            <person name="Pearson M."/>
            <person name="Roberts A."/>
            <person name="Saif S."/>
            <person name="Shea T."/>
            <person name="Shenoy N."/>
            <person name="Sisk P."/>
            <person name="Stolte C."/>
            <person name="Sykes S."/>
            <person name="White J."/>
            <person name="Yandava C."/>
            <person name="Burger G."/>
            <person name="Gray M.W."/>
            <person name="Holland P.W.H."/>
            <person name="King N."/>
            <person name="Lang F.B.F."/>
            <person name="Roger A.J."/>
            <person name="Ruiz-Trillo I."/>
            <person name="Haas B."/>
            <person name="Nusbaum C."/>
            <person name="Birren B."/>
        </authorList>
    </citation>
    <scope>NUCLEOTIDE SEQUENCE [LARGE SCALE GENOMIC DNA]</scope>
    <source>
        <strain evidence="2 3">JP610</strain>
    </source>
</reference>
<proteinExistence type="predicted"/>
<name>A0A0L0G2I6_9EUKA</name>
<protein>
    <recommendedName>
        <fullName evidence="1">PSMD12/CSN4-like N-terminal domain-containing protein</fullName>
    </recommendedName>
</protein>
<evidence type="ECO:0000259" key="1">
    <source>
        <dbReference type="Pfam" id="PF22241"/>
    </source>
</evidence>
<sequence>MEKLTRTGADMQSTGKVLVCIVEICFEAGDLKGMQEHIVMLTKRRGQLKLAVVKMVQKAFEFVAKTDNMEQKLELIETLRDVTAGKIYVENERARLTMSLATIKEKDGDVSGAADVLQELQVETFGTMEKQEKIEFILEQMRLMLAKKDYIRTQIISKKISPRTFDKEAFSPEKLRFFNLMIEMSQHDDSYLDICKYYQSIYNTQTVKDDPAQWKHVSDVSDVHVYLRQSEERV</sequence>
<dbReference type="OrthoDB" id="268763at2759"/>
<organism evidence="2 3">
    <name type="scientific">Sphaeroforma arctica JP610</name>
    <dbReference type="NCBI Taxonomy" id="667725"/>
    <lineage>
        <taxon>Eukaryota</taxon>
        <taxon>Ichthyosporea</taxon>
        <taxon>Ichthyophonida</taxon>
        <taxon>Sphaeroforma</taxon>
    </lineage>
</organism>
<dbReference type="AlphaFoldDB" id="A0A0L0G2I6"/>
<dbReference type="InterPro" id="IPR054559">
    <property type="entry name" value="PSMD12-CSN4-like_N"/>
</dbReference>
<dbReference type="GeneID" id="25904968"/>
<dbReference type="Proteomes" id="UP000054560">
    <property type="component" value="Unassembled WGS sequence"/>
</dbReference>
<dbReference type="eggNOG" id="KOG1498">
    <property type="taxonomic scope" value="Eukaryota"/>
</dbReference>
<dbReference type="GO" id="GO:0005737">
    <property type="term" value="C:cytoplasm"/>
    <property type="evidence" value="ECO:0007669"/>
    <property type="project" value="TreeGrafter"/>
</dbReference>
<dbReference type="PANTHER" id="PTHR10855:SF1">
    <property type="entry name" value="26S PROTEASOME NON-ATPASE REGULATORY SUBUNIT 12"/>
    <property type="match status" value="1"/>
</dbReference>
<accession>A0A0L0G2I6</accession>
<dbReference type="GO" id="GO:0008541">
    <property type="term" value="C:proteasome regulatory particle, lid subcomplex"/>
    <property type="evidence" value="ECO:0007669"/>
    <property type="project" value="TreeGrafter"/>
</dbReference>
<keyword evidence="3" id="KW-1185">Reference proteome</keyword>